<dbReference type="OrthoDB" id="107566at2157"/>
<dbReference type="Proteomes" id="UP000001979">
    <property type="component" value="Chromosome"/>
</dbReference>
<dbReference type="RefSeq" id="WP_011498401.1">
    <property type="nucleotide sequence ID" value="NC_007955.1"/>
</dbReference>
<feature type="transmembrane region" description="Helical" evidence="1">
    <location>
        <begin position="127"/>
        <end position="147"/>
    </location>
</feature>
<evidence type="ECO:0000256" key="1">
    <source>
        <dbReference type="SAM" id="Phobius"/>
    </source>
</evidence>
<keyword evidence="1" id="KW-1133">Transmembrane helix</keyword>
<organism evidence="2 3">
    <name type="scientific">Methanococcoides burtonii (strain DSM 6242 / NBRC 107633 / OCM 468 / ACE-M)</name>
    <dbReference type="NCBI Taxonomy" id="259564"/>
    <lineage>
        <taxon>Archaea</taxon>
        <taxon>Methanobacteriati</taxon>
        <taxon>Methanobacteriota</taxon>
        <taxon>Stenosarchaea group</taxon>
        <taxon>Methanomicrobia</taxon>
        <taxon>Methanosarcinales</taxon>
        <taxon>Methanosarcinaceae</taxon>
        <taxon>Methanococcoides</taxon>
    </lineage>
</organism>
<evidence type="ECO:0000313" key="2">
    <source>
        <dbReference type="EMBL" id="ABE51239.1"/>
    </source>
</evidence>
<dbReference type="EMBL" id="CP000300">
    <property type="protein sequence ID" value="ABE51239.1"/>
    <property type="molecule type" value="Genomic_DNA"/>
</dbReference>
<accession>Q12Z87</accession>
<dbReference type="AlphaFoldDB" id="Q12Z87"/>
<keyword evidence="3" id="KW-1185">Reference proteome</keyword>
<dbReference type="HOGENOM" id="CLU_1363666_0_0_2"/>
<dbReference type="Pfam" id="PF07895">
    <property type="entry name" value="DUF1673"/>
    <property type="match status" value="1"/>
</dbReference>
<protein>
    <recommendedName>
        <fullName evidence="4">DUF1673 family protein</fullName>
    </recommendedName>
</protein>
<dbReference type="GeneID" id="3997665"/>
<feature type="transmembrane region" description="Helical" evidence="1">
    <location>
        <begin position="57"/>
        <end position="75"/>
    </location>
</feature>
<dbReference type="KEGG" id="mbu:Mbur_0229"/>
<proteinExistence type="predicted"/>
<feature type="transmembrane region" description="Helical" evidence="1">
    <location>
        <begin position="81"/>
        <end position="100"/>
    </location>
</feature>
<evidence type="ECO:0000313" key="3">
    <source>
        <dbReference type="Proteomes" id="UP000001979"/>
    </source>
</evidence>
<feature type="transmembrane region" description="Helical" evidence="1">
    <location>
        <begin position="153"/>
        <end position="172"/>
    </location>
</feature>
<evidence type="ECO:0008006" key="4">
    <source>
        <dbReference type="Google" id="ProtNLM"/>
    </source>
</evidence>
<keyword evidence="1" id="KW-0812">Transmembrane</keyword>
<dbReference type="InterPro" id="IPR012874">
    <property type="entry name" value="DUF1673_METspp"/>
</dbReference>
<name>Q12Z87_METBU</name>
<dbReference type="STRING" id="259564.Mbur_0229"/>
<gene>
    <name evidence="2" type="ordered locus">Mbur_0229</name>
</gene>
<reference evidence="3" key="1">
    <citation type="journal article" date="2009" name="ISME J.">
        <title>The genome sequence of the psychrophilic archaeon, Methanococcoides burtonii: the role of genome evolution in cold adaptation.</title>
        <authorList>
            <person name="Allen M.A."/>
            <person name="Lauro F.M."/>
            <person name="Williams T.J."/>
            <person name="Burg D."/>
            <person name="Siddiqui K.S."/>
            <person name="De Francisci D."/>
            <person name="Chong K.W."/>
            <person name="Pilak O."/>
            <person name="Chew H.H."/>
            <person name="De Maere M.Z."/>
            <person name="Ting L."/>
            <person name="Katrib M."/>
            <person name="Ng C."/>
            <person name="Sowers K.R."/>
            <person name="Galperin M.Y."/>
            <person name="Anderson I.J."/>
            <person name="Ivanova N."/>
            <person name="Dalin E."/>
            <person name="Martinez M."/>
            <person name="Lapidus A."/>
            <person name="Hauser L."/>
            <person name="Land M."/>
            <person name="Thomas T."/>
            <person name="Cavicchioli R."/>
        </authorList>
    </citation>
    <scope>NUCLEOTIDE SEQUENCE [LARGE SCALE GENOMIC DNA]</scope>
    <source>
        <strain evidence="3">DSM 6242 / NBRC 107633 / OCM 468 / ACE-M</strain>
    </source>
</reference>
<keyword evidence="1" id="KW-0472">Membrane</keyword>
<sequence>MTINIAETIRKVMGWCPNLGAMEARKAMQFDNLVVNAPDKSREPNHKTMTWRNKYRNLILIGSIFGTIGPINMFISWGGKNMGIVLAGTFLGILISKITWKTTWHSLDRIAIRIPRKAATKLSIKRIVVFGIIIFIYVAVITHFMSIYGLRSVVAFLGGCGMSLLWSHYMQIVQWERKNQKTLVKSGYATPIVVVSNDRDTE</sequence>